<feature type="region of interest" description="Disordered" evidence="1">
    <location>
        <begin position="17"/>
        <end position="78"/>
    </location>
</feature>
<dbReference type="AlphaFoldDB" id="A0A401WD02"/>
<protein>
    <submittedName>
        <fullName evidence="3">Aminoglycoside phosphotransferase</fullName>
    </submittedName>
</protein>
<dbReference type="InterPro" id="IPR011009">
    <property type="entry name" value="Kinase-like_dom_sf"/>
</dbReference>
<dbReference type="Gene3D" id="3.90.1200.10">
    <property type="match status" value="1"/>
</dbReference>
<dbReference type="Pfam" id="PF01636">
    <property type="entry name" value="APH"/>
    <property type="match status" value="1"/>
</dbReference>
<reference evidence="3 4" key="1">
    <citation type="submission" date="2018-11" db="EMBL/GenBank/DDBJ databases">
        <title>Whole genome sequence of Streptomyces paromomycinus NBRC 15454(T).</title>
        <authorList>
            <person name="Komaki H."/>
            <person name="Tamura T."/>
        </authorList>
    </citation>
    <scope>NUCLEOTIDE SEQUENCE [LARGE SCALE GENOMIC DNA]</scope>
    <source>
        <strain evidence="3 4">NBRC 15454</strain>
    </source>
</reference>
<dbReference type="RefSeq" id="WP_170251943.1">
    <property type="nucleotide sequence ID" value="NZ_BHZD01000001.1"/>
</dbReference>
<name>A0A401WD02_STREY</name>
<sequence>MSATASHIARLAALAAEAHLGPEADPGPGARPGLEADPGPGPGPGPEVDLGAGPEAGPDPGTDPRPAHRPTLLADRPDATLVRSGRVVAKAHAADCDPERLAVRLRIAAHPALHGILLPPLPLPPLPSPPVADSDGLLTSLPDGRPATRWPYGRPVSPDAPDAAPWEETARLLARLHTVAPSRLPGPVPPMRGPAKAARALARMRAATAEPGTGAPPAPALRRAATTVERAWAQLPPWARDEAPPPRATALCHGDLHLGQLVRHPVPDGPWLLIDIDDLGLGDPAWDLARPAAWFATGLLAPAAWSRFLGAYRAAGGPAVRPRGAPWPELDTPARALTVQTAALAVAKAAAAGRPLDEDEGAVVDACGRMACAGPELADRPEP</sequence>
<dbReference type="SUPFAM" id="SSF56112">
    <property type="entry name" value="Protein kinase-like (PK-like)"/>
    <property type="match status" value="1"/>
</dbReference>
<dbReference type="EMBL" id="BHZD01000001">
    <property type="protein sequence ID" value="GCD47161.1"/>
    <property type="molecule type" value="Genomic_DNA"/>
</dbReference>
<evidence type="ECO:0000313" key="3">
    <source>
        <dbReference type="EMBL" id="GCD47161.1"/>
    </source>
</evidence>
<keyword evidence="3" id="KW-0808">Transferase</keyword>
<feature type="region of interest" description="Disordered" evidence="1">
    <location>
        <begin position="138"/>
        <end position="162"/>
    </location>
</feature>
<evidence type="ECO:0000313" key="4">
    <source>
        <dbReference type="Proteomes" id="UP000286746"/>
    </source>
</evidence>
<comment type="caution">
    <text evidence="3">The sequence shown here is derived from an EMBL/GenBank/DDBJ whole genome shotgun (WGS) entry which is preliminary data.</text>
</comment>
<gene>
    <name evidence="3" type="ORF">GKJPGBOP_06919</name>
</gene>
<evidence type="ECO:0000256" key="1">
    <source>
        <dbReference type="SAM" id="MobiDB-lite"/>
    </source>
</evidence>
<organism evidence="3 4">
    <name type="scientific">Streptomyces paromomycinus</name>
    <name type="common">Streptomyces rimosus subsp. paromomycinus</name>
    <dbReference type="NCBI Taxonomy" id="92743"/>
    <lineage>
        <taxon>Bacteria</taxon>
        <taxon>Bacillati</taxon>
        <taxon>Actinomycetota</taxon>
        <taxon>Actinomycetes</taxon>
        <taxon>Kitasatosporales</taxon>
        <taxon>Streptomycetaceae</taxon>
        <taxon>Streptomyces</taxon>
    </lineage>
</organism>
<accession>A0A401WD02</accession>
<feature type="domain" description="Aminoglycoside phosphotransferase" evidence="2">
    <location>
        <begin position="153"/>
        <end position="327"/>
    </location>
</feature>
<dbReference type="Proteomes" id="UP000286746">
    <property type="component" value="Unassembled WGS sequence"/>
</dbReference>
<keyword evidence="4" id="KW-1185">Reference proteome</keyword>
<evidence type="ECO:0000259" key="2">
    <source>
        <dbReference type="Pfam" id="PF01636"/>
    </source>
</evidence>
<proteinExistence type="predicted"/>
<dbReference type="GO" id="GO:0016740">
    <property type="term" value="F:transferase activity"/>
    <property type="evidence" value="ECO:0007669"/>
    <property type="project" value="UniProtKB-KW"/>
</dbReference>
<dbReference type="InterPro" id="IPR002575">
    <property type="entry name" value="Aminoglycoside_PTrfase"/>
</dbReference>